<dbReference type="GO" id="GO:0008757">
    <property type="term" value="F:S-adenosylmethionine-dependent methyltransferase activity"/>
    <property type="evidence" value="ECO:0007669"/>
    <property type="project" value="InterPro"/>
</dbReference>
<dbReference type="Gene3D" id="3.40.50.150">
    <property type="entry name" value="Vaccinia Virus protein VP39"/>
    <property type="match status" value="1"/>
</dbReference>
<dbReference type="SUPFAM" id="SSF53335">
    <property type="entry name" value="S-adenosyl-L-methionine-dependent methyltransferases"/>
    <property type="match status" value="1"/>
</dbReference>
<dbReference type="InterPro" id="IPR013216">
    <property type="entry name" value="Methyltransf_11"/>
</dbReference>
<sequence>MPEPISSSQPVSRTPWSRRLFRRIKSSALRPEPAYRLYLRLKFGTGRPAAAPKPPLPNGVLKNRAEWQQMLNAAKAARLPLHRGAEKNWDHLAAVFAILRSTTDSARVLDAGAEFYSNVLPALFAYGYRNLYGINLSFTEEARRGPIRYLPGDITRTIFPDGYFDAVACMSVIEHGVPLEGYLREMYRVLKPGGLLITSTDYYPTAIDTTGRMAHGAAIKIFTKAEIQEILRLAQSVGFESTGEVDLECSERPVRWDKFDLDYTFVIFTLRKPLTS</sequence>
<comment type="caution">
    <text evidence="2">The sequence shown here is derived from an EMBL/GenBank/DDBJ whole genome shotgun (WGS) entry which is preliminary data.</text>
</comment>
<dbReference type="RefSeq" id="WP_188552474.1">
    <property type="nucleotide sequence ID" value="NZ_BMGT01000001.1"/>
</dbReference>
<gene>
    <name evidence="2" type="ORF">GCM10011585_04000</name>
</gene>
<proteinExistence type="predicted"/>
<reference evidence="2" key="1">
    <citation type="journal article" date="2014" name="Int. J. Syst. Evol. Microbiol.">
        <title>Complete genome sequence of Corynebacterium casei LMG S-19264T (=DSM 44701T), isolated from a smear-ripened cheese.</title>
        <authorList>
            <consortium name="US DOE Joint Genome Institute (JGI-PGF)"/>
            <person name="Walter F."/>
            <person name="Albersmeier A."/>
            <person name="Kalinowski J."/>
            <person name="Ruckert C."/>
        </authorList>
    </citation>
    <scope>NUCLEOTIDE SEQUENCE</scope>
    <source>
        <strain evidence="2">CGMCC 1.12997</strain>
    </source>
</reference>
<feature type="domain" description="Methyltransferase type 11" evidence="1">
    <location>
        <begin position="119"/>
        <end position="197"/>
    </location>
</feature>
<organism evidence="2 3">
    <name type="scientific">Edaphobacter dinghuensis</name>
    <dbReference type="NCBI Taxonomy" id="1560005"/>
    <lineage>
        <taxon>Bacteria</taxon>
        <taxon>Pseudomonadati</taxon>
        <taxon>Acidobacteriota</taxon>
        <taxon>Terriglobia</taxon>
        <taxon>Terriglobales</taxon>
        <taxon>Acidobacteriaceae</taxon>
        <taxon>Edaphobacter</taxon>
    </lineage>
</organism>
<keyword evidence="3" id="KW-1185">Reference proteome</keyword>
<reference evidence="2" key="2">
    <citation type="submission" date="2020-09" db="EMBL/GenBank/DDBJ databases">
        <authorList>
            <person name="Sun Q."/>
            <person name="Zhou Y."/>
        </authorList>
    </citation>
    <scope>NUCLEOTIDE SEQUENCE</scope>
    <source>
        <strain evidence="2">CGMCC 1.12997</strain>
    </source>
</reference>
<name>A0A917LYJ3_9BACT</name>
<dbReference type="InterPro" id="IPR029063">
    <property type="entry name" value="SAM-dependent_MTases_sf"/>
</dbReference>
<dbReference type="Pfam" id="PF08241">
    <property type="entry name" value="Methyltransf_11"/>
    <property type="match status" value="1"/>
</dbReference>
<dbReference type="EMBL" id="BMGT01000001">
    <property type="protein sequence ID" value="GGG65515.1"/>
    <property type="molecule type" value="Genomic_DNA"/>
</dbReference>
<accession>A0A917LYJ3</accession>
<dbReference type="CDD" id="cd02440">
    <property type="entry name" value="AdoMet_MTases"/>
    <property type="match status" value="1"/>
</dbReference>
<protein>
    <recommendedName>
        <fullName evidence="1">Methyltransferase type 11 domain-containing protein</fullName>
    </recommendedName>
</protein>
<dbReference type="Proteomes" id="UP000647241">
    <property type="component" value="Unassembled WGS sequence"/>
</dbReference>
<evidence type="ECO:0000313" key="3">
    <source>
        <dbReference type="Proteomes" id="UP000647241"/>
    </source>
</evidence>
<dbReference type="AlphaFoldDB" id="A0A917LYJ3"/>
<evidence type="ECO:0000259" key="1">
    <source>
        <dbReference type="Pfam" id="PF08241"/>
    </source>
</evidence>
<evidence type="ECO:0000313" key="2">
    <source>
        <dbReference type="EMBL" id="GGG65515.1"/>
    </source>
</evidence>